<reference evidence="3 4" key="1">
    <citation type="journal article" date="2011" name="Science">
        <title>The Selaginella genome identifies genetic changes associated with the evolution of vascular plants.</title>
        <authorList>
            <person name="Banks J.A."/>
            <person name="Nishiyama T."/>
            <person name="Hasebe M."/>
            <person name="Bowman J.L."/>
            <person name="Gribskov M."/>
            <person name="dePamphilis C."/>
            <person name="Albert V.A."/>
            <person name="Aono N."/>
            <person name="Aoyama T."/>
            <person name="Ambrose B.A."/>
            <person name="Ashton N.W."/>
            <person name="Axtell M.J."/>
            <person name="Barker E."/>
            <person name="Barker M.S."/>
            <person name="Bennetzen J.L."/>
            <person name="Bonawitz N.D."/>
            <person name="Chapple C."/>
            <person name="Cheng C."/>
            <person name="Correa L.G."/>
            <person name="Dacre M."/>
            <person name="DeBarry J."/>
            <person name="Dreyer I."/>
            <person name="Elias M."/>
            <person name="Engstrom E.M."/>
            <person name="Estelle M."/>
            <person name="Feng L."/>
            <person name="Finet C."/>
            <person name="Floyd S.K."/>
            <person name="Frommer W.B."/>
            <person name="Fujita T."/>
            <person name="Gramzow L."/>
            <person name="Gutensohn M."/>
            <person name="Harholt J."/>
            <person name="Hattori M."/>
            <person name="Heyl A."/>
            <person name="Hirai T."/>
            <person name="Hiwatashi Y."/>
            <person name="Ishikawa M."/>
            <person name="Iwata M."/>
            <person name="Karol K.G."/>
            <person name="Koehler B."/>
            <person name="Kolukisaoglu U."/>
            <person name="Kubo M."/>
            <person name="Kurata T."/>
            <person name="Lalonde S."/>
            <person name="Li K."/>
            <person name="Li Y."/>
            <person name="Litt A."/>
            <person name="Lyons E."/>
            <person name="Manning G."/>
            <person name="Maruyama T."/>
            <person name="Michael T.P."/>
            <person name="Mikami K."/>
            <person name="Miyazaki S."/>
            <person name="Morinaga S."/>
            <person name="Murata T."/>
            <person name="Mueller-Roeber B."/>
            <person name="Nelson D.R."/>
            <person name="Obara M."/>
            <person name="Oguri Y."/>
            <person name="Olmstead R.G."/>
            <person name="Onodera N."/>
            <person name="Petersen B.L."/>
            <person name="Pils B."/>
            <person name="Prigge M."/>
            <person name="Rensing S.A."/>
            <person name="Riano-Pachon D.M."/>
            <person name="Roberts A.W."/>
            <person name="Sato Y."/>
            <person name="Scheller H.V."/>
            <person name="Schulz B."/>
            <person name="Schulz C."/>
            <person name="Shakirov E.V."/>
            <person name="Shibagaki N."/>
            <person name="Shinohara N."/>
            <person name="Shippen D.E."/>
            <person name="Soerensen I."/>
            <person name="Sotooka R."/>
            <person name="Sugimoto N."/>
            <person name="Sugita M."/>
            <person name="Sumikawa N."/>
            <person name="Tanurdzic M."/>
            <person name="Theissen G."/>
            <person name="Ulvskov P."/>
            <person name="Wakazuki S."/>
            <person name="Weng J.K."/>
            <person name="Willats W.W."/>
            <person name="Wipf D."/>
            <person name="Wolf P.G."/>
            <person name="Yang L."/>
            <person name="Zimmer A.D."/>
            <person name="Zhu Q."/>
            <person name="Mitros T."/>
            <person name="Hellsten U."/>
            <person name="Loque D."/>
            <person name="Otillar R."/>
            <person name="Salamov A."/>
            <person name="Schmutz J."/>
            <person name="Shapiro H."/>
            <person name="Lindquist E."/>
            <person name="Lucas S."/>
            <person name="Rokhsar D."/>
            <person name="Grigoriev I.V."/>
        </authorList>
    </citation>
    <scope>NUCLEOTIDE SEQUENCE [LARGE SCALE GENOMIC DNA]</scope>
</reference>
<dbReference type="PANTHER" id="PTHR34125:SF7">
    <property type="entry name" value="TRANSMEMBRANE PROTEIN"/>
    <property type="match status" value="1"/>
</dbReference>
<keyword evidence="2" id="KW-0472">Membrane</keyword>
<feature type="compositionally biased region" description="Basic and acidic residues" evidence="1">
    <location>
        <begin position="177"/>
        <end position="191"/>
    </location>
</feature>
<dbReference type="InParanoid" id="D8QRE8"/>
<dbReference type="PANTHER" id="PTHR34125">
    <property type="entry name" value="OS01G0762900 PROTEIN"/>
    <property type="match status" value="1"/>
</dbReference>
<feature type="region of interest" description="Disordered" evidence="1">
    <location>
        <begin position="331"/>
        <end position="353"/>
    </location>
</feature>
<proteinExistence type="predicted"/>
<protein>
    <submittedName>
        <fullName evidence="3">Uncharacterized protein</fullName>
    </submittedName>
</protein>
<keyword evidence="4" id="KW-1185">Reference proteome</keyword>
<dbReference type="Proteomes" id="UP000001514">
    <property type="component" value="Unassembled WGS sequence"/>
</dbReference>
<evidence type="ECO:0000313" key="4">
    <source>
        <dbReference type="Proteomes" id="UP000001514"/>
    </source>
</evidence>
<evidence type="ECO:0000256" key="1">
    <source>
        <dbReference type="SAM" id="MobiDB-lite"/>
    </source>
</evidence>
<accession>D8QRE8</accession>
<keyword evidence="2" id="KW-0812">Transmembrane</keyword>
<feature type="transmembrane region" description="Helical" evidence="2">
    <location>
        <begin position="33"/>
        <end position="52"/>
    </location>
</feature>
<keyword evidence="2" id="KW-1133">Transmembrane helix</keyword>
<evidence type="ECO:0000313" key="3">
    <source>
        <dbReference type="EMBL" id="EFJ37237.1"/>
    </source>
</evidence>
<dbReference type="eggNOG" id="ENOG502SZKK">
    <property type="taxonomic scope" value="Eukaryota"/>
</dbReference>
<evidence type="ECO:0000256" key="2">
    <source>
        <dbReference type="SAM" id="Phobius"/>
    </source>
</evidence>
<name>D8QRE8_SELML</name>
<sequence length="440" mass="49408">MGFQFSAVFDIMWNHPLVCGSILLLLTPSLFHILLYFSPLLISTTLFIIALISMKPRLEETTEERERWAKGEKSIPSVMDESWPYGDWSQASNEAVAVKRRRSEVDGSGATWMEVIEEWKIKLASWVDEVFKAGELKPLAGEPAAPPVESKKKSGEEDGVASSTVRDHPPVAFAGSKLEESAPPKTLEEVSSRTLVEIVEEVEEKPVLVAPESKVLEVAPIEVKEIDMPELETVEAPLLEQVSVAGPEKIPAKSGPIWDEEAPATPPPAAESSPPVPFSDDELLEVSLHDPVQETVREDLEEIFPVKDLVKTEEPPKKNPEEILPAKEINRAFKSSPVSKDPTTTTPAASARDVHRRILKDLHTQLDELQSKRRAKYFRRSSKHSGSLEENIHEEHNRALEKLHYTKKIKREEKSKDKVQEVNKDKTNNEDLCESDRYIV</sequence>
<dbReference type="EMBL" id="GL377566">
    <property type="protein sequence ID" value="EFJ37237.1"/>
    <property type="molecule type" value="Genomic_DNA"/>
</dbReference>
<feature type="region of interest" description="Disordered" evidence="1">
    <location>
        <begin position="375"/>
        <end position="440"/>
    </location>
</feature>
<feature type="compositionally biased region" description="Basic and acidic residues" evidence="1">
    <location>
        <begin position="386"/>
        <end position="440"/>
    </location>
</feature>
<feature type="compositionally biased region" description="Polar residues" evidence="1">
    <location>
        <begin position="336"/>
        <end position="348"/>
    </location>
</feature>
<dbReference type="KEGG" id="smo:SELMODRAFT_437848"/>
<feature type="compositionally biased region" description="Pro residues" evidence="1">
    <location>
        <begin position="264"/>
        <end position="277"/>
    </location>
</feature>
<feature type="region of interest" description="Disordered" evidence="1">
    <location>
        <begin position="247"/>
        <end position="280"/>
    </location>
</feature>
<feature type="region of interest" description="Disordered" evidence="1">
    <location>
        <begin position="139"/>
        <end position="191"/>
    </location>
</feature>
<organism evidence="4">
    <name type="scientific">Selaginella moellendorffii</name>
    <name type="common">Spikemoss</name>
    <dbReference type="NCBI Taxonomy" id="88036"/>
    <lineage>
        <taxon>Eukaryota</taxon>
        <taxon>Viridiplantae</taxon>
        <taxon>Streptophyta</taxon>
        <taxon>Embryophyta</taxon>
        <taxon>Tracheophyta</taxon>
        <taxon>Lycopodiopsida</taxon>
        <taxon>Selaginellales</taxon>
        <taxon>Selaginellaceae</taxon>
        <taxon>Selaginella</taxon>
    </lineage>
</organism>
<dbReference type="AlphaFoldDB" id="D8QRE8"/>
<dbReference type="Gramene" id="EFJ37237">
    <property type="protein sequence ID" value="EFJ37237"/>
    <property type="gene ID" value="SELMODRAFT_437848"/>
</dbReference>
<dbReference type="HOGENOM" id="CLU_702842_0_0_1"/>
<gene>
    <name evidence="3" type="ORF">SELMODRAFT_437848</name>
</gene>